<dbReference type="SMART" id="SM00822">
    <property type="entry name" value="PKS_KR"/>
    <property type="match status" value="1"/>
</dbReference>
<keyword evidence="6" id="KW-1185">Reference proteome</keyword>
<dbReference type="InterPro" id="IPR036291">
    <property type="entry name" value="NAD(P)-bd_dom_sf"/>
</dbReference>
<evidence type="ECO:0000256" key="1">
    <source>
        <dbReference type="ARBA" id="ARBA00006484"/>
    </source>
</evidence>
<comment type="caution">
    <text evidence="5">The sequence shown here is derived from an EMBL/GenBank/DDBJ whole genome shotgun (WGS) entry which is preliminary data.</text>
</comment>
<dbReference type="AlphaFoldDB" id="A0A2T5PEM4"/>
<dbReference type="GO" id="GO:0016020">
    <property type="term" value="C:membrane"/>
    <property type="evidence" value="ECO:0007669"/>
    <property type="project" value="TreeGrafter"/>
</dbReference>
<dbReference type="Gene3D" id="3.40.50.720">
    <property type="entry name" value="NAD(P)-binding Rossmann-like Domain"/>
    <property type="match status" value="1"/>
</dbReference>
<comment type="similarity">
    <text evidence="1 3">Belongs to the short-chain dehydrogenases/reductases (SDR) family.</text>
</comment>
<dbReference type="Pfam" id="PF00106">
    <property type="entry name" value="adh_short"/>
    <property type="match status" value="1"/>
</dbReference>
<dbReference type="SUPFAM" id="SSF51735">
    <property type="entry name" value="NAD(P)-binding Rossmann-fold domains"/>
    <property type="match status" value="1"/>
</dbReference>
<dbReference type="RefSeq" id="WP_108104273.1">
    <property type="nucleotide sequence ID" value="NZ_QASN01000002.1"/>
</dbReference>
<dbReference type="InterPro" id="IPR002347">
    <property type="entry name" value="SDR_fam"/>
</dbReference>
<evidence type="ECO:0000313" key="5">
    <source>
        <dbReference type="EMBL" id="PTU76186.1"/>
    </source>
</evidence>
<dbReference type="Proteomes" id="UP000244064">
    <property type="component" value="Unassembled WGS sequence"/>
</dbReference>
<organism evidence="5 6">
    <name type="scientific">Pseudomonas mangrovi</name>
    <dbReference type="NCBI Taxonomy" id="2161748"/>
    <lineage>
        <taxon>Bacteria</taxon>
        <taxon>Pseudomonadati</taxon>
        <taxon>Pseudomonadota</taxon>
        <taxon>Gammaproteobacteria</taxon>
        <taxon>Pseudomonadales</taxon>
        <taxon>Pseudomonadaceae</taxon>
        <taxon>Pseudomonas</taxon>
    </lineage>
</organism>
<dbReference type="GO" id="GO:0016491">
    <property type="term" value="F:oxidoreductase activity"/>
    <property type="evidence" value="ECO:0007669"/>
    <property type="project" value="UniProtKB-KW"/>
</dbReference>
<dbReference type="InterPro" id="IPR057326">
    <property type="entry name" value="KR_dom"/>
</dbReference>
<dbReference type="PANTHER" id="PTHR44196">
    <property type="entry name" value="DEHYDROGENASE/REDUCTASE SDR FAMILY MEMBER 7B"/>
    <property type="match status" value="1"/>
</dbReference>
<dbReference type="NCBIfam" id="NF006565">
    <property type="entry name" value="PRK09072.1"/>
    <property type="match status" value="1"/>
</dbReference>
<dbReference type="EMBL" id="QASN01000002">
    <property type="protein sequence ID" value="PTU76186.1"/>
    <property type="molecule type" value="Genomic_DNA"/>
</dbReference>
<sequence>MHLNERRVLLTGASGGIGLAAAWRLAEAGARLLLVARRCEALRPLAERFPGRITLLRADLTDPAGRAAIAAEAERLGGIEVLINAAGIGHFGAFEQLDEADIAALMQLNVTATLQLTRLLLPQLQRQPQALLVNVGSIFGSIGHPGFAAYCASKFALHGFSQALRRELADGPVRVLHFAPRATRTSMNSAPAQALNEALGNATDTPEQVAGQLLRAIEQERRETWLGWPEKLFVRLNALFPGLVDRALRQKLATILRHARHR</sequence>
<dbReference type="InterPro" id="IPR020904">
    <property type="entry name" value="Sc_DH/Rdtase_CS"/>
</dbReference>
<protein>
    <submittedName>
        <fullName evidence="5">Short chain dehydrogenase</fullName>
    </submittedName>
</protein>
<dbReference type="PRINTS" id="PR00081">
    <property type="entry name" value="GDHRDH"/>
</dbReference>
<dbReference type="PRINTS" id="PR00080">
    <property type="entry name" value="SDRFAMILY"/>
</dbReference>
<dbReference type="PROSITE" id="PS00061">
    <property type="entry name" value="ADH_SHORT"/>
    <property type="match status" value="1"/>
</dbReference>
<feature type="domain" description="Ketoreductase" evidence="4">
    <location>
        <begin position="6"/>
        <end position="182"/>
    </location>
</feature>
<evidence type="ECO:0000256" key="2">
    <source>
        <dbReference type="ARBA" id="ARBA00023002"/>
    </source>
</evidence>
<keyword evidence="2" id="KW-0560">Oxidoreductase</keyword>
<evidence type="ECO:0000313" key="6">
    <source>
        <dbReference type="Proteomes" id="UP000244064"/>
    </source>
</evidence>
<accession>A0A2T5PEM4</accession>
<gene>
    <name evidence="5" type="ORF">DBO85_00665</name>
</gene>
<dbReference type="OrthoDB" id="7301144at2"/>
<evidence type="ECO:0000259" key="4">
    <source>
        <dbReference type="SMART" id="SM00822"/>
    </source>
</evidence>
<reference evidence="5 6" key="1">
    <citation type="submission" date="2018-04" db="EMBL/GenBank/DDBJ databases">
        <title>Pseudomonas sp. nov., isolated from mangrove soil.</title>
        <authorList>
            <person name="Chen C."/>
        </authorList>
    </citation>
    <scope>NUCLEOTIDE SEQUENCE [LARGE SCALE GENOMIC DNA]</scope>
    <source>
        <strain evidence="5 6">TC-11</strain>
    </source>
</reference>
<evidence type="ECO:0000256" key="3">
    <source>
        <dbReference type="RuleBase" id="RU000363"/>
    </source>
</evidence>
<proteinExistence type="inferred from homology"/>
<name>A0A2T5PEM4_9PSED</name>
<dbReference type="PANTHER" id="PTHR44196:SF1">
    <property type="entry name" value="DEHYDROGENASE_REDUCTASE SDR FAMILY MEMBER 7B"/>
    <property type="match status" value="1"/>
</dbReference>